<dbReference type="Proteomes" id="UP001501116">
    <property type="component" value="Unassembled WGS sequence"/>
</dbReference>
<dbReference type="InterPro" id="IPR036249">
    <property type="entry name" value="Thioredoxin-like_sf"/>
</dbReference>
<accession>A0ABP5DBG0</accession>
<keyword evidence="6" id="KW-1185">Reference proteome</keyword>
<dbReference type="InterPro" id="IPR006660">
    <property type="entry name" value="Arsenate_reductase-like"/>
</dbReference>
<comment type="caution">
    <text evidence="5">The sequence shown here is derived from an EMBL/GenBank/DDBJ whole genome shotgun (WGS) entry which is preliminary data.</text>
</comment>
<evidence type="ECO:0000256" key="1">
    <source>
        <dbReference type="ARBA" id="ARBA00007198"/>
    </source>
</evidence>
<dbReference type="Pfam" id="PF03960">
    <property type="entry name" value="ArsC"/>
    <property type="match status" value="1"/>
</dbReference>
<organism evidence="5 6">
    <name type="scientific">Amycolatopsis minnesotensis</name>
    <dbReference type="NCBI Taxonomy" id="337894"/>
    <lineage>
        <taxon>Bacteria</taxon>
        <taxon>Bacillati</taxon>
        <taxon>Actinomycetota</taxon>
        <taxon>Actinomycetes</taxon>
        <taxon>Pseudonocardiales</taxon>
        <taxon>Pseudonocardiaceae</taxon>
        <taxon>Amycolatopsis</taxon>
    </lineage>
</organism>
<comment type="similarity">
    <text evidence="1 3">Belongs to the ArsC family.</text>
</comment>
<dbReference type="CDD" id="cd03034">
    <property type="entry name" value="ArsC_ArsC"/>
    <property type="match status" value="1"/>
</dbReference>
<feature type="region of interest" description="Disordered" evidence="4">
    <location>
        <begin position="1"/>
        <end position="21"/>
    </location>
</feature>
<dbReference type="PROSITE" id="PS51353">
    <property type="entry name" value="ARSC"/>
    <property type="match status" value="1"/>
</dbReference>
<evidence type="ECO:0000256" key="4">
    <source>
        <dbReference type="SAM" id="MobiDB-lite"/>
    </source>
</evidence>
<reference evidence="6" key="1">
    <citation type="journal article" date="2019" name="Int. J. Syst. Evol. Microbiol.">
        <title>The Global Catalogue of Microorganisms (GCM) 10K type strain sequencing project: providing services to taxonomists for standard genome sequencing and annotation.</title>
        <authorList>
            <consortium name="The Broad Institute Genomics Platform"/>
            <consortium name="The Broad Institute Genome Sequencing Center for Infectious Disease"/>
            <person name="Wu L."/>
            <person name="Ma J."/>
        </authorList>
    </citation>
    <scope>NUCLEOTIDE SEQUENCE [LARGE SCALE GENOMIC DNA]</scope>
    <source>
        <strain evidence="6">JCM 14545</strain>
    </source>
</reference>
<evidence type="ECO:0000313" key="5">
    <source>
        <dbReference type="EMBL" id="GAA1977094.1"/>
    </source>
</evidence>
<dbReference type="EMBL" id="BAAANN010000028">
    <property type="protein sequence ID" value="GAA1977094.1"/>
    <property type="molecule type" value="Genomic_DNA"/>
</dbReference>
<dbReference type="Gene3D" id="3.40.30.10">
    <property type="entry name" value="Glutaredoxin"/>
    <property type="match status" value="1"/>
</dbReference>
<keyword evidence="2" id="KW-0560">Oxidoreductase</keyword>
<dbReference type="PANTHER" id="PTHR30041">
    <property type="entry name" value="ARSENATE REDUCTASE"/>
    <property type="match status" value="1"/>
</dbReference>
<protein>
    <submittedName>
        <fullName evidence="5">Arsenate reductase family protein</fullName>
    </submittedName>
</protein>
<sequence>MEIWHNPRCSKSRTAKKALDESGADYTERRYLDTPPTAAELTEVLGKLGMEPWDIARTTEPVAKELGLADLPRDAANRTRWIGLLADNPVLIQRPILIDGQTAVVGRDEDALRRIL</sequence>
<dbReference type="InterPro" id="IPR006659">
    <property type="entry name" value="Arsenate_reductase"/>
</dbReference>
<evidence type="ECO:0000313" key="6">
    <source>
        <dbReference type="Proteomes" id="UP001501116"/>
    </source>
</evidence>
<dbReference type="SUPFAM" id="SSF52833">
    <property type="entry name" value="Thioredoxin-like"/>
    <property type="match status" value="1"/>
</dbReference>
<evidence type="ECO:0000256" key="3">
    <source>
        <dbReference type="PROSITE-ProRule" id="PRU01282"/>
    </source>
</evidence>
<name>A0ABP5DBG0_9PSEU</name>
<gene>
    <name evidence="5" type="ORF">GCM10009754_61170</name>
</gene>
<evidence type="ECO:0000256" key="2">
    <source>
        <dbReference type="ARBA" id="ARBA00023002"/>
    </source>
</evidence>
<dbReference type="RefSeq" id="WP_344426613.1">
    <property type="nucleotide sequence ID" value="NZ_BAAANN010000028.1"/>
</dbReference>
<proteinExistence type="inferred from homology"/>
<dbReference type="PANTHER" id="PTHR30041:SF4">
    <property type="entry name" value="ARSENATE REDUCTASE"/>
    <property type="match status" value="1"/>
</dbReference>